<dbReference type="VEuPathDB" id="FungiDB:HMPREF1541_10056"/>
<organism evidence="2 3">
    <name type="scientific">Cyphellophora europaea (strain CBS 101466)</name>
    <name type="common">Phialophora europaea</name>
    <dbReference type="NCBI Taxonomy" id="1220924"/>
    <lineage>
        <taxon>Eukaryota</taxon>
        <taxon>Fungi</taxon>
        <taxon>Dikarya</taxon>
        <taxon>Ascomycota</taxon>
        <taxon>Pezizomycotina</taxon>
        <taxon>Eurotiomycetes</taxon>
        <taxon>Chaetothyriomycetidae</taxon>
        <taxon>Chaetothyriales</taxon>
        <taxon>Cyphellophoraceae</taxon>
        <taxon>Cyphellophora</taxon>
    </lineage>
</organism>
<proteinExistence type="predicted"/>
<dbReference type="EMBL" id="KB822713">
    <property type="protein sequence ID" value="ETN45179.1"/>
    <property type="molecule type" value="Genomic_DNA"/>
</dbReference>
<feature type="region of interest" description="Disordered" evidence="1">
    <location>
        <begin position="1"/>
        <end position="364"/>
    </location>
</feature>
<name>W2SB80_CYPE1</name>
<dbReference type="AlphaFoldDB" id="W2SB80"/>
<feature type="compositionally biased region" description="Polar residues" evidence="1">
    <location>
        <begin position="141"/>
        <end position="154"/>
    </location>
</feature>
<dbReference type="HOGENOM" id="CLU_022945_0_0_1"/>
<feature type="compositionally biased region" description="Polar residues" evidence="1">
    <location>
        <begin position="237"/>
        <end position="248"/>
    </location>
</feature>
<feature type="compositionally biased region" description="Polar residues" evidence="1">
    <location>
        <begin position="16"/>
        <end position="26"/>
    </location>
</feature>
<protein>
    <submittedName>
        <fullName evidence="2">Uncharacterized protein</fullName>
    </submittedName>
</protein>
<dbReference type="GeneID" id="19977395"/>
<keyword evidence="3" id="KW-1185">Reference proteome</keyword>
<sequence>MAERSIADQELFLPPENQTQGQNQQSIPPPTQPRFYERVNNSSGTGHVENDEGQSSVPSFNVIPATPSTTRSSTVHTNASQATEPKQMSGALPNLAEEDDMYAAPSIGPTQATDTSQTHAQPTYSHPEMKPEPLSIGGRHQATSSSDAQPSGYASGQPLEYSAPHPNTQYQPMSVPPVAPQHQGLGSAPDNQSFGYGAPVPPPNPPTYDEDQASRTGTDIEHAPQMPDTQPPVPESTGFQHGGPSSSAHPAVHLQSDEDYAMALQLQEEEENQAPPLPQRPARQAVPDTDRSQGLSSHALSAEESDHAFAMRLQQEEDANAPALPTRPTNLSAPGPKAFTRTPSTDRFLPPPRRQATDFGMDNPSSDPIHYTRDPHKLIAYLVPFPTPHLTNAPSDAVPTRFLIYTPPPPPLKAPPEGVKEDRTHKIQRKWQDEVRKAKLSEAKTTSWPGFRAKLTRGVSKAMTYTTNSNIDFLSRVAPTASPPHSRSPSQGPKGEGEALHDEDPMHQAHETKKTIGVEEMVFVYSPSMNLTPDAMREEFVNTVLRTKSKAMRDSVIATGLLPISLAVDIVLIAVSGLFEVNAAWAYFNIKGAKTARSVGKRLSSSTATAENVDPEKPDAEMHQEEKLKLDFKPAARIDVLSQYLVAECHRVNPKYFPEYKTPPTESDCLEAIGWAPHETGGEKNWEDEAWELNEVKEDLKVVMHKAAKEWSGYCKQFEKNPEKNLNK</sequence>
<reference evidence="2 3" key="1">
    <citation type="submission" date="2013-03" db="EMBL/GenBank/DDBJ databases">
        <title>The Genome Sequence of Phialophora europaea CBS 101466.</title>
        <authorList>
            <consortium name="The Broad Institute Genomics Platform"/>
            <person name="Cuomo C."/>
            <person name="de Hoog S."/>
            <person name="Gorbushina A."/>
            <person name="Walker B."/>
            <person name="Young S.K."/>
            <person name="Zeng Q."/>
            <person name="Gargeya S."/>
            <person name="Fitzgerald M."/>
            <person name="Haas B."/>
            <person name="Abouelleil A."/>
            <person name="Allen A.W."/>
            <person name="Alvarado L."/>
            <person name="Arachchi H.M."/>
            <person name="Berlin A.M."/>
            <person name="Chapman S.B."/>
            <person name="Gainer-Dewar J."/>
            <person name="Goldberg J."/>
            <person name="Griggs A."/>
            <person name="Gujja S."/>
            <person name="Hansen M."/>
            <person name="Howarth C."/>
            <person name="Imamovic A."/>
            <person name="Ireland A."/>
            <person name="Larimer J."/>
            <person name="McCowan C."/>
            <person name="Murphy C."/>
            <person name="Pearson M."/>
            <person name="Poon T.W."/>
            <person name="Priest M."/>
            <person name="Roberts A."/>
            <person name="Saif S."/>
            <person name="Shea T."/>
            <person name="Sisk P."/>
            <person name="Sykes S."/>
            <person name="Wortman J."/>
            <person name="Nusbaum C."/>
            <person name="Birren B."/>
        </authorList>
    </citation>
    <scope>NUCLEOTIDE SEQUENCE [LARGE SCALE GENOMIC DNA]</scope>
    <source>
        <strain evidence="2 3">CBS 101466</strain>
    </source>
</reference>
<gene>
    <name evidence="2" type="ORF">HMPREF1541_10056</name>
</gene>
<dbReference type="InParanoid" id="W2SB80"/>
<evidence type="ECO:0000313" key="3">
    <source>
        <dbReference type="Proteomes" id="UP000030752"/>
    </source>
</evidence>
<dbReference type="Proteomes" id="UP000030752">
    <property type="component" value="Unassembled WGS sequence"/>
</dbReference>
<dbReference type="RefSeq" id="XP_008712949.1">
    <property type="nucleotide sequence ID" value="XM_008714727.1"/>
</dbReference>
<accession>W2SB80</accession>
<evidence type="ECO:0000313" key="2">
    <source>
        <dbReference type="EMBL" id="ETN45179.1"/>
    </source>
</evidence>
<feature type="compositionally biased region" description="Basic and acidic residues" evidence="1">
    <location>
        <begin position="495"/>
        <end position="509"/>
    </location>
</feature>
<feature type="compositionally biased region" description="Polar residues" evidence="1">
    <location>
        <begin position="108"/>
        <end position="124"/>
    </location>
</feature>
<feature type="region of interest" description="Disordered" evidence="1">
    <location>
        <begin position="476"/>
        <end position="509"/>
    </location>
</feature>
<dbReference type="eggNOG" id="ENOG502QWCE">
    <property type="taxonomic scope" value="Eukaryota"/>
</dbReference>
<evidence type="ECO:0000256" key="1">
    <source>
        <dbReference type="SAM" id="MobiDB-lite"/>
    </source>
</evidence>
<feature type="region of interest" description="Disordered" evidence="1">
    <location>
        <begin position="601"/>
        <end position="620"/>
    </location>
</feature>
<feature type="compositionally biased region" description="Polar residues" evidence="1">
    <location>
        <begin position="66"/>
        <end position="86"/>
    </location>
</feature>
<dbReference type="OrthoDB" id="3189033at2759"/>